<keyword evidence="4" id="KW-0808">Transferase</keyword>
<evidence type="ECO:0000256" key="1">
    <source>
        <dbReference type="ARBA" id="ARBA00022603"/>
    </source>
</evidence>
<comment type="caution">
    <text evidence="4">The sequence shown here is derived from an EMBL/GenBank/DDBJ whole genome shotgun (WGS) entry which is preliminary data.</text>
</comment>
<proteinExistence type="predicted"/>
<feature type="domain" description="Methyltransferase small" evidence="3">
    <location>
        <begin position="50"/>
        <end position="151"/>
    </location>
</feature>
<evidence type="ECO:0000256" key="2">
    <source>
        <dbReference type="ARBA" id="ARBA00022691"/>
    </source>
</evidence>
<dbReference type="AlphaFoldDB" id="A0A1E3GXX7"/>
<keyword evidence="2" id="KW-0949">S-adenosyl-L-methionine</keyword>
<dbReference type="GO" id="GO:0032259">
    <property type="term" value="P:methylation"/>
    <property type="evidence" value="ECO:0007669"/>
    <property type="project" value="UniProtKB-KW"/>
</dbReference>
<protein>
    <submittedName>
        <fullName evidence="4">tRNA1(Val) (Adenine(37)-N6)-methyltransferase</fullName>
        <ecNumber evidence="4">2.1.1.223</ecNumber>
    </submittedName>
</protein>
<accession>A0A1E3GXX7</accession>
<dbReference type="InterPro" id="IPR029063">
    <property type="entry name" value="SAM-dependent_MTases_sf"/>
</dbReference>
<name>A0A1E3GXX7_9HYPH</name>
<evidence type="ECO:0000313" key="5">
    <source>
        <dbReference type="Proteomes" id="UP000094622"/>
    </source>
</evidence>
<dbReference type="PANTHER" id="PTHR47739">
    <property type="entry name" value="TRNA1(VAL) (ADENINE(37)-N6)-METHYLTRANSFERASE"/>
    <property type="match status" value="1"/>
</dbReference>
<gene>
    <name evidence="4" type="primary">yfiC</name>
    <name evidence="4" type="ORF">A6302_03801</name>
</gene>
<evidence type="ECO:0000313" key="4">
    <source>
        <dbReference type="EMBL" id="ODN68902.1"/>
    </source>
</evidence>
<dbReference type="Pfam" id="PF05175">
    <property type="entry name" value="MTS"/>
    <property type="match status" value="1"/>
</dbReference>
<dbReference type="InterPro" id="IPR007848">
    <property type="entry name" value="Small_mtfrase_dom"/>
</dbReference>
<dbReference type="PANTHER" id="PTHR47739:SF1">
    <property type="entry name" value="TRNA1(VAL) (ADENINE(37)-N6)-METHYLTRANSFERASE"/>
    <property type="match status" value="1"/>
</dbReference>
<organism evidence="4 5">
    <name type="scientific">Methylobrevis pamukkalensis</name>
    <dbReference type="NCBI Taxonomy" id="1439726"/>
    <lineage>
        <taxon>Bacteria</taxon>
        <taxon>Pseudomonadati</taxon>
        <taxon>Pseudomonadota</taxon>
        <taxon>Alphaproteobacteria</taxon>
        <taxon>Hyphomicrobiales</taxon>
        <taxon>Pleomorphomonadaceae</taxon>
        <taxon>Methylobrevis</taxon>
    </lineage>
</organism>
<keyword evidence="5" id="KW-1185">Reference proteome</keyword>
<dbReference type="GO" id="GO:0008168">
    <property type="term" value="F:methyltransferase activity"/>
    <property type="evidence" value="ECO:0007669"/>
    <property type="project" value="UniProtKB-KW"/>
</dbReference>
<reference evidence="4 5" key="1">
    <citation type="submission" date="2016-07" db="EMBL/GenBank/DDBJ databases">
        <title>Draft Genome Sequence of Methylobrevis pamukkalensis PK2.</title>
        <authorList>
            <person name="Vasilenko O.V."/>
            <person name="Doronina N.V."/>
            <person name="Shmareva M.N."/>
            <person name="Tarlachkov S.V."/>
            <person name="Mustakhimov I."/>
            <person name="Trotsenko Y.A."/>
        </authorList>
    </citation>
    <scope>NUCLEOTIDE SEQUENCE [LARGE SCALE GENOMIC DNA]</scope>
    <source>
        <strain evidence="4 5">PK2</strain>
    </source>
</reference>
<dbReference type="Gene3D" id="3.40.50.150">
    <property type="entry name" value="Vaccinia Virus protein VP39"/>
    <property type="match status" value="1"/>
</dbReference>
<dbReference type="EC" id="2.1.1.223" evidence="4"/>
<evidence type="ECO:0000259" key="3">
    <source>
        <dbReference type="Pfam" id="PF05175"/>
    </source>
</evidence>
<keyword evidence="1 4" id="KW-0489">Methyltransferase</keyword>
<dbReference type="Proteomes" id="UP000094622">
    <property type="component" value="Unassembled WGS sequence"/>
</dbReference>
<dbReference type="RefSeq" id="WP_245294120.1">
    <property type="nucleotide sequence ID" value="NZ_MCRJ01000124.1"/>
</dbReference>
<dbReference type="SUPFAM" id="SSF53335">
    <property type="entry name" value="S-adenosyl-L-methionine-dependent methyltransferases"/>
    <property type="match status" value="1"/>
</dbReference>
<sequence length="187" mass="18760">MSGVEAPASPAAETAPPDAAATTLDAFLGGRVIVEQPAQRGHRAGFDAVVLAACLPPGTVGRVADLGAGVGVAGLCAAARLALDEVIFVERDPETLALLSRNLVRNAGLCGGLVAFASDIAAPGAARRAAGLVPGRAEHVIMNPPFHPAGRSRVSPDAARAGAHMAADGDLDRWLRTAASLLTPDAP</sequence>
<dbReference type="EMBL" id="MCRJ01000124">
    <property type="protein sequence ID" value="ODN68902.1"/>
    <property type="molecule type" value="Genomic_DNA"/>
</dbReference>
<dbReference type="InterPro" id="IPR050210">
    <property type="entry name" value="tRNA_Adenine-N(6)_MTase"/>
</dbReference>